<protein>
    <submittedName>
        <fullName evidence="1">Uncharacterized protein</fullName>
    </submittedName>
</protein>
<sequence length="143" mass="17227">MQKLIIKNRSNPAKNKINFLLVKERYTKFEYRTFIHIIPAKFMQKYHFLTIGNEIEFRYKTTEFLNYIKKTQVVCTAKIVEIIPTEFHKIDFALLRYNCATTNSMLKSPKAFLNLWGLEESNPMFYILKLKKIEEKEKMEIFN</sequence>
<dbReference type="Proteomes" id="UP000321408">
    <property type="component" value="Chromosome"/>
</dbReference>
<proteinExistence type="predicted"/>
<dbReference type="KEGG" id="psyt:DSAG12_02268"/>
<evidence type="ECO:0000313" key="2">
    <source>
        <dbReference type="Proteomes" id="UP000321408"/>
    </source>
</evidence>
<reference evidence="1 2" key="1">
    <citation type="journal article" date="2020" name="Nature">
        <title>Isolation of an archaeon at the prokaryote-eukaryote interface.</title>
        <authorList>
            <person name="Imachi H."/>
            <person name="Nobu M.K."/>
            <person name="Nakahara N."/>
            <person name="Morono Y."/>
            <person name="Ogawara M."/>
            <person name="Takaki Y."/>
            <person name="Takano Y."/>
            <person name="Uematsu K."/>
            <person name="Ikuta T."/>
            <person name="Ito M."/>
            <person name="Matsui Y."/>
            <person name="Miyazaki M."/>
            <person name="Murata K."/>
            <person name="Saito Y."/>
            <person name="Sakai S."/>
            <person name="Song C."/>
            <person name="Tasumi E."/>
            <person name="Yamanaka Y."/>
            <person name="Yamaguchi T."/>
            <person name="Kamagata Y."/>
            <person name="Tamaki H."/>
            <person name="Takai K."/>
        </authorList>
    </citation>
    <scope>NUCLEOTIDE SEQUENCE [LARGE SCALE GENOMIC DNA]</scope>
    <source>
        <strain evidence="1 2">MK-D1</strain>
    </source>
</reference>
<dbReference type="RefSeq" id="WP_147663316.1">
    <property type="nucleotide sequence ID" value="NZ_CP042905.2"/>
</dbReference>
<keyword evidence="2" id="KW-1185">Reference proteome</keyword>
<dbReference type="AlphaFoldDB" id="A0A5B9DBA2"/>
<reference evidence="1 2" key="2">
    <citation type="journal article" date="2024" name="Int. J. Syst. Evol. Microbiol.">
        <title>Promethearchaeum syntrophicum gen. nov., sp. nov., an anaerobic, obligately syntrophic archaeon, the first isolate of the lineage 'Asgard' archaea, and proposal of the new archaeal phylum Promethearchaeota phyl. nov. and kingdom Promethearchaeati regn. nov.</title>
        <authorList>
            <person name="Imachi H."/>
            <person name="Nobu M.K."/>
            <person name="Kato S."/>
            <person name="Takaki Y."/>
            <person name="Miyazaki M."/>
            <person name="Miyata M."/>
            <person name="Ogawara M."/>
            <person name="Saito Y."/>
            <person name="Sakai S."/>
            <person name="Tahara Y.O."/>
            <person name="Takano Y."/>
            <person name="Tasumi E."/>
            <person name="Uematsu K."/>
            <person name="Yoshimura T."/>
            <person name="Itoh T."/>
            <person name="Ohkuma M."/>
            <person name="Takai K."/>
        </authorList>
    </citation>
    <scope>NUCLEOTIDE SEQUENCE [LARGE SCALE GENOMIC DNA]</scope>
    <source>
        <strain evidence="1 2">MK-D1</strain>
    </source>
</reference>
<accession>A0A5B9DBA2</accession>
<evidence type="ECO:0000313" key="1">
    <source>
        <dbReference type="EMBL" id="QEE16438.1"/>
    </source>
</evidence>
<dbReference type="EMBL" id="CP042905">
    <property type="protein sequence ID" value="QEE16438.1"/>
    <property type="molecule type" value="Genomic_DNA"/>
</dbReference>
<organism evidence="1 2">
    <name type="scientific">Promethearchaeum syntrophicum</name>
    <dbReference type="NCBI Taxonomy" id="2594042"/>
    <lineage>
        <taxon>Archaea</taxon>
        <taxon>Promethearchaeati</taxon>
        <taxon>Promethearchaeota</taxon>
        <taxon>Promethearchaeia</taxon>
        <taxon>Promethearchaeales</taxon>
        <taxon>Promethearchaeaceae</taxon>
        <taxon>Promethearchaeum</taxon>
    </lineage>
</organism>
<dbReference type="GeneID" id="41330256"/>
<name>A0A5B9DBA2_9ARCH</name>
<gene>
    <name evidence="1" type="ORF">DSAG12_02268</name>
</gene>